<dbReference type="GO" id="GO:0005886">
    <property type="term" value="C:plasma membrane"/>
    <property type="evidence" value="ECO:0007669"/>
    <property type="project" value="TreeGrafter"/>
</dbReference>
<dbReference type="GO" id="GO:0016887">
    <property type="term" value="F:ATP hydrolysis activity"/>
    <property type="evidence" value="ECO:0007669"/>
    <property type="project" value="InterPro"/>
</dbReference>
<evidence type="ECO:0000256" key="2">
    <source>
        <dbReference type="ARBA" id="ARBA00022840"/>
    </source>
</evidence>
<dbReference type="EMBL" id="BMJQ01000009">
    <property type="protein sequence ID" value="GGF26004.1"/>
    <property type="molecule type" value="Genomic_DNA"/>
</dbReference>
<dbReference type="Pfam" id="PF00005">
    <property type="entry name" value="ABC_tran"/>
    <property type="match status" value="1"/>
</dbReference>
<comment type="caution">
    <text evidence="4">The sequence shown here is derived from an EMBL/GenBank/DDBJ whole genome shotgun (WGS) entry which is preliminary data.</text>
</comment>
<dbReference type="InterPro" id="IPR027417">
    <property type="entry name" value="P-loop_NTPase"/>
</dbReference>
<keyword evidence="4" id="KW-0456">Lyase</keyword>
<dbReference type="PANTHER" id="PTHR24220">
    <property type="entry name" value="IMPORT ATP-BINDING PROTEIN"/>
    <property type="match status" value="1"/>
</dbReference>
<dbReference type="InterPro" id="IPR017871">
    <property type="entry name" value="ABC_transporter-like_CS"/>
</dbReference>
<dbReference type="SUPFAM" id="SSF52540">
    <property type="entry name" value="P-loop containing nucleoside triphosphate hydrolases"/>
    <property type="match status" value="1"/>
</dbReference>
<dbReference type="InterPro" id="IPR003593">
    <property type="entry name" value="AAA+_ATPase"/>
</dbReference>
<protein>
    <submittedName>
        <fullName evidence="4">Phosphonate C-P lyase system protein PhnL</fullName>
    </submittedName>
</protein>
<feature type="domain" description="ABC transporter" evidence="3">
    <location>
        <begin position="5"/>
        <end position="233"/>
    </location>
</feature>
<keyword evidence="5" id="KW-1185">Reference proteome</keyword>
<dbReference type="PROSITE" id="PS50893">
    <property type="entry name" value="ABC_TRANSPORTER_2"/>
    <property type="match status" value="1"/>
</dbReference>
<dbReference type="GO" id="GO:0016829">
    <property type="term" value="F:lyase activity"/>
    <property type="evidence" value="ECO:0007669"/>
    <property type="project" value="UniProtKB-KW"/>
</dbReference>
<dbReference type="InterPro" id="IPR015854">
    <property type="entry name" value="ABC_transpr_LolD-like"/>
</dbReference>
<keyword evidence="1" id="KW-0547">Nucleotide-binding</keyword>
<proteinExistence type="predicted"/>
<gene>
    <name evidence="4" type="ORF">GCM10011611_35030</name>
</gene>
<evidence type="ECO:0000259" key="3">
    <source>
        <dbReference type="PROSITE" id="PS50893"/>
    </source>
</evidence>
<name>A0A8J2YV14_9PROT</name>
<dbReference type="GO" id="GO:0022857">
    <property type="term" value="F:transmembrane transporter activity"/>
    <property type="evidence" value="ECO:0007669"/>
    <property type="project" value="TreeGrafter"/>
</dbReference>
<evidence type="ECO:0000256" key="1">
    <source>
        <dbReference type="ARBA" id="ARBA00022741"/>
    </source>
</evidence>
<sequence>MEPVLEICGLAKSFTLHNQGGITLPVLDGVDLAIYPGECVALNGRSGSGKSTLLRTLQGNYRVGSGHVWVRRSDGSRIDLATASPRQVIELRRSTIGYVSQFLHVVPRVPAIEIVAEPVRARGADPATARARAAALLTRLNVPERLWPLAPATFSGGEQQRVNIARGFAVEYPILLLDEPTASLDGENRAAVIGLIDEALGHGTAIVGIFHDAEVRDRVAGRLYTMTEARAAA</sequence>
<organism evidence="4 5">
    <name type="scientific">Aliidongia dinghuensis</name>
    <dbReference type="NCBI Taxonomy" id="1867774"/>
    <lineage>
        <taxon>Bacteria</taxon>
        <taxon>Pseudomonadati</taxon>
        <taxon>Pseudomonadota</taxon>
        <taxon>Alphaproteobacteria</taxon>
        <taxon>Rhodospirillales</taxon>
        <taxon>Dongiaceae</taxon>
        <taxon>Aliidongia</taxon>
    </lineage>
</organism>
<dbReference type="Gene3D" id="3.40.50.300">
    <property type="entry name" value="P-loop containing nucleotide triphosphate hydrolases"/>
    <property type="match status" value="1"/>
</dbReference>
<dbReference type="AlphaFoldDB" id="A0A8J2YV14"/>
<dbReference type="InterPro" id="IPR003439">
    <property type="entry name" value="ABC_transporter-like_ATP-bd"/>
</dbReference>
<keyword evidence="2" id="KW-0067">ATP-binding</keyword>
<dbReference type="SMART" id="SM00382">
    <property type="entry name" value="AAA"/>
    <property type="match status" value="1"/>
</dbReference>
<dbReference type="PROSITE" id="PS00211">
    <property type="entry name" value="ABC_TRANSPORTER_1"/>
    <property type="match status" value="1"/>
</dbReference>
<dbReference type="NCBIfam" id="TIGR02324">
    <property type="entry name" value="CP_lyasePhnL"/>
    <property type="match status" value="1"/>
</dbReference>
<dbReference type="RefSeq" id="WP_189048064.1">
    <property type="nucleotide sequence ID" value="NZ_BMJQ01000009.1"/>
</dbReference>
<dbReference type="Proteomes" id="UP000646365">
    <property type="component" value="Unassembled WGS sequence"/>
</dbReference>
<reference evidence="4" key="2">
    <citation type="submission" date="2020-09" db="EMBL/GenBank/DDBJ databases">
        <authorList>
            <person name="Sun Q."/>
            <person name="Zhou Y."/>
        </authorList>
    </citation>
    <scope>NUCLEOTIDE SEQUENCE</scope>
    <source>
        <strain evidence="4">CGMCC 1.15725</strain>
    </source>
</reference>
<evidence type="ECO:0000313" key="5">
    <source>
        <dbReference type="Proteomes" id="UP000646365"/>
    </source>
</evidence>
<dbReference type="InterPro" id="IPR012701">
    <property type="entry name" value="CP_lyase_PhnL"/>
</dbReference>
<evidence type="ECO:0000313" key="4">
    <source>
        <dbReference type="EMBL" id="GGF26004.1"/>
    </source>
</evidence>
<accession>A0A8J2YV14</accession>
<dbReference type="GO" id="GO:0005524">
    <property type="term" value="F:ATP binding"/>
    <property type="evidence" value="ECO:0007669"/>
    <property type="project" value="UniProtKB-KW"/>
</dbReference>
<reference evidence="4" key="1">
    <citation type="journal article" date="2014" name="Int. J. Syst. Evol. Microbiol.">
        <title>Complete genome sequence of Corynebacterium casei LMG S-19264T (=DSM 44701T), isolated from a smear-ripened cheese.</title>
        <authorList>
            <consortium name="US DOE Joint Genome Institute (JGI-PGF)"/>
            <person name="Walter F."/>
            <person name="Albersmeier A."/>
            <person name="Kalinowski J."/>
            <person name="Ruckert C."/>
        </authorList>
    </citation>
    <scope>NUCLEOTIDE SEQUENCE</scope>
    <source>
        <strain evidence="4">CGMCC 1.15725</strain>
    </source>
</reference>